<dbReference type="Pfam" id="PF04290">
    <property type="entry name" value="DctQ"/>
    <property type="match status" value="1"/>
</dbReference>
<comment type="function">
    <text evidence="9">Part of the tripartite ATP-independent periplasmic (TRAP) transport system.</text>
</comment>
<evidence type="ECO:0000256" key="5">
    <source>
        <dbReference type="ARBA" id="ARBA00022692"/>
    </source>
</evidence>
<dbReference type="GO" id="GO:0022857">
    <property type="term" value="F:transmembrane transporter activity"/>
    <property type="evidence" value="ECO:0007669"/>
    <property type="project" value="UniProtKB-UniRule"/>
</dbReference>
<protein>
    <recommendedName>
        <fullName evidence="9">TRAP transporter small permease protein</fullName>
    </recommendedName>
</protein>
<feature type="transmembrane region" description="Helical" evidence="9">
    <location>
        <begin position="44"/>
        <end position="66"/>
    </location>
</feature>
<sequence>MNPIAKLLSGASGALGAIAGLAVLALVCHVTLDVILRYVFNAPLNGTILFVSTFYMVAIAFLPLALVEQGDNHISVELLFDRFPGGLRRALMILGQVLTVIVASLIAIRSGEEALGKYALGTFSLEGGTKFITWPSYFILPAGFGLMALVALWRLIAALLGIDSGFRGHNEIAAYMPAEENHD</sequence>
<keyword evidence="5 9" id="KW-0812">Transmembrane</keyword>
<dbReference type="InterPro" id="IPR055348">
    <property type="entry name" value="DctQ"/>
</dbReference>
<evidence type="ECO:0000256" key="6">
    <source>
        <dbReference type="ARBA" id="ARBA00022989"/>
    </source>
</evidence>
<dbReference type="InterPro" id="IPR007387">
    <property type="entry name" value="TRAP_DctQ"/>
</dbReference>
<evidence type="ECO:0000313" key="12">
    <source>
        <dbReference type="Proteomes" id="UP000234530"/>
    </source>
</evidence>
<proteinExistence type="inferred from homology"/>
<name>A0A2H5EVK9_9RHOB</name>
<dbReference type="EMBL" id="CP025430">
    <property type="protein sequence ID" value="AUH63345.1"/>
    <property type="molecule type" value="Genomic_DNA"/>
</dbReference>
<keyword evidence="6 9" id="KW-1133">Transmembrane helix</keyword>
<keyword evidence="3" id="KW-1003">Cell membrane</keyword>
<feature type="domain" description="Tripartite ATP-independent periplasmic transporters DctQ component" evidence="10">
    <location>
        <begin position="26"/>
        <end position="158"/>
    </location>
</feature>
<keyword evidence="7 9" id="KW-0472">Membrane</keyword>
<dbReference type="AlphaFoldDB" id="A0A2H5EVK9"/>
<evidence type="ECO:0000259" key="10">
    <source>
        <dbReference type="Pfam" id="PF04290"/>
    </source>
</evidence>
<evidence type="ECO:0000256" key="1">
    <source>
        <dbReference type="ARBA" id="ARBA00004429"/>
    </source>
</evidence>
<evidence type="ECO:0000256" key="3">
    <source>
        <dbReference type="ARBA" id="ARBA00022475"/>
    </source>
</evidence>
<evidence type="ECO:0000256" key="9">
    <source>
        <dbReference type="RuleBase" id="RU369079"/>
    </source>
</evidence>
<dbReference type="RefSeq" id="WP_101751387.1">
    <property type="nucleotide sequence ID" value="NZ_CP025430.1"/>
</dbReference>
<evidence type="ECO:0000256" key="4">
    <source>
        <dbReference type="ARBA" id="ARBA00022519"/>
    </source>
</evidence>
<feature type="transmembrane region" description="Helical" evidence="9">
    <location>
        <begin position="7"/>
        <end position="32"/>
    </location>
</feature>
<dbReference type="Proteomes" id="UP000234530">
    <property type="component" value="Chromosome"/>
</dbReference>
<comment type="subcellular location">
    <subcellularLocation>
        <location evidence="1 9">Cell inner membrane</location>
        <topology evidence="1 9">Multi-pass membrane protein</topology>
    </subcellularLocation>
</comment>
<evidence type="ECO:0000256" key="8">
    <source>
        <dbReference type="ARBA" id="ARBA00038436"/>
    </source>
</evidence>
<dbReference type="KEGG" id="pzh:CX676_03560"/>
<dbReference type="PANTHER" id="PTHR35011">
    <property type="entry name" value="2,3-DIKETO-L-GULONATE TRAP TRANSPORTER SMALL PERMEASE PROTEIN YIAM"/>
    <property type="match status" value="1"/>
</dbReference>
<feature type="transmembrane region" description="Helical" evidence="9">
    <location>
        <begin position="138"/>
        <end position="162"/>
    </location>
</feature>
<keyword evidence="4 9" id="KW-0997">Cell inner membrane</keyword>
<dbReference type="GO" id="GO:0015740">
    <property type="term" value="P:C4-dicarboxylate transport"/>
    <property type="evidence" value="ECO:0007669"/>
    <property type="project" value="TreeGrafter"/>
</dbReference>
<feature type="transmembrane region" description="Helical" evidence="9">
    <location>
        <begin position="87"/>
        <end position="108"/>
    </location>
</feature>
<dbReference type="GO" id="GO:0005886">
    <property type="term" value="C:plasma membrane"/>
    <property type="evidence" value="ECO:0007669"/>
    <property type="project" value="UniProtKB-SubCell"/>
</dbReference>
<keyword evidence="2 9" id="KW-0813">Transport</keyword>
<dbReference type="PANTHER" id="PTHR35011:SF10">
    <property type="entry name" value="TRAP TRANSPORTER SMALL PERMEASE PROTEIN"/>
    <property type="match status" value="1"/>
</dbReference>
<evidence type="ECO:0000313" key="11">
    <source>
        <dbReference type="EMBL" id="AUH63345.1"/>
    </source>
</evidence>
<dbReference type="OrthoDB" id="4250245at2"/>
<evidence type="ECO:0000256" key="2">
    <source>
        <dbReference type="ARBA" id="ARBA00022448"/>
    </source>
</evidence>
<comment type="subunit">
    <text evidence="9">The complex comprises the extracytoplasmic solute receptor protein and the two transmembrane proteins.</text>
</comment>
<accession>A0A2H5EVK9</accession>
<organism evidence="11 12">
    <name type="scientific">Paracoccus zhejiangensis</name>
    <dbReference type="NCBI Taxonomy" id="1077935"/>
    <lineage>
        <taxon>Bacteria</taxon>
        <taxon>Pseudomonadati</taxon>
        <taxon>Pseudomonadota</taxon>
        <taxon>Alphaproteobacteria</taxon>
        <taxon>Rhodobacterales</taxon>
        <taxon>Paracoccaceae</taxon>
        <taxon>Paracoccus</taxon>
    </lineage>
</organism>
<gene>
    <name evidence="11" type="ORF">CX676_03560</name>
</gene>
<keyword evidence="12" id="KW-1185">Reference proteome</keyword>
<evidence type="ECO:0000256" key="7">
    <source>
        <dbReference type="ARBA" id="ARBA00023136"/>
    </source>
</evidence>
<reference evidence="11 12" key="1">
    <citation type="journal article" date="2013" name="Antonie Van Leeuwenhoek">
        <title>Paracoccus zhejiangensis sp. nov., isolated from activated sludge in wastewater-treatment system.</title>
        <authorList>
            <person name="Wu Z.G."/>
            <person name="Zhang D.F."/>
            <person name="Liu Y.L."/>
            <person name="Wang F."/>
            <person name="Jiang X."/>
            <person name="Li C."/>
            <person name="Li S.P."/>
            <person name="Hong Q."/>
            <person name="Li W.J."/>
        </authorList>
    </citation>
    <scope>NUCLEOTIDE SEQUENCE [LARGE SCALE GENOMIC DNA]</scope>
    <source>
        <strain evidence="11 12">J6</strain>
    </source>
</reference>
<comment type="similarity">
    <text evidence="8 9">Belongs to the TRAP transporter small permease family.</text>
</comment>